<sequence>MFHSDMINSRITGPTPLPPSSLEYIHQQMMSHRSESFKKTFANVQCGLQELLETNSLPLLFTSSGTAAMESAVNNLLAPNDRALTLSCGFYGDLFHQMVERKLNKNAVLLRSPDGCGIDIQYLVDILKQHTFKAIFLTHSESSTGVVNPLSEIISAIKSYSDAYIVVDSISSMGCVNLPFDSLGMDILIGVTQKGLMSPPGMSIILASERAIEESKVMSNYGSVAFNYAKAQSLAGDFQTLTTPSLHAFWGLENALGLMRQQGFENVFYHHNNIANHSRLLAELNGFKLFAKEGYRSNTITAIELNNKFRATELAQQLLNNFSITVGIGNGNLTESIIRIAHMGYVNQNEITDVYTALAKCKSLYV</sequence>
<dbReference type="GO" id="GO:0008453">
    <property type="term" value="F:alanine-glyoxylate transaminase activity"/>
    <property type="evidence" value="ECO:0007669"/>
    <property type="project" value="TreeGrafter"/>
</dbReference>
<dbReference type="GO" id="GO:0004760">
    <property type="term" value="F:L-serine-pyruvate transaminase activity"/>
    <property type="evidence" value="ECO:0007669"/>
    <property type="project" value="TreeGrafter"/>
</dbReference>
<evidence type="ECO:0000256" key="3">
    <source>
        <dbReference type="ARBA" id="ARBA00022898"/>
    </source>
</evidence>
<dbReference type="Proteomes" id="UP000037088">
    <property type="component" value="Unassembled WGS sequence"/>
</dbReference>
<dbReference type="EMBL" id="JRXE01000010">
    <property type="protein sequence ID" value="KOC90463.1"/>
    <property type="molecule type" value="Genomic_DNA"/>
</dbReference>
<dbReference type="RefSeq" id="WP_052898927.1">
    <property type="nucleotide sequence ID" value="NZ_JRXE01000010.1"/>
</dbReference>
<evidence type="ECO:0000256" key="1">
    <source>
        <dbReference type="ARBA" id="ARBA00001933"/>
    </source>
</evidence>
<dbReference type="PANTHER" id="PTHR21152:SF40">
    <property type="entry name" value="ALANINE--GLYOXYLATE AMINOTRANSFERASE"/>
    <property type="match status" value="1"/>
</dbReference>
<reference evidence="9 10" key="1">
    <citation type="journal article" date="2015" name="Int. J. Syst. Evol. Microbiol.">
        <title>Erwinia iniecta sp. nov., isolated from Russian wheat aphids (Diuraphis noxia).</title>
        <authorList>
            <person name="Campillo T."/>
            <person name="Luna E."/>
            <person name="Portier P."/>
            <person name="Fischer-Le Saux M."/>
            <person name="Lapitan N."/>
            <person name="Tisserat N.A."/>
            <person name="Leach J.E."/>
        </authorList>
    </citation>
    <scope>NUCLEOTIDE SEQUENCE [LARGE SCALE GENOMIC DNA]</scope>
    <source>
        <strain evidence="7 10">B120</strain>
        <strain evidence="8 9">B149</strain>
    </source>
</reference>
<organism evidence="8 9">
    <name type="scientific">Winslowiella iniecta</name>
    <dbReference type="NCBI Taxonomy" id="1560201"/>
    <lineage>
        <taxon>Bacteria</taxon>
        <taxon>Pseudomonadati</taxon>
        <taxon>Pseudomonadota</taxon>
        <taxon>Gammaproteobacteria</taxon>
        <taxon>Enterobacterales</taxon>
        <taxon>Erwiniaceae</taxon>
        <taxon>Winslowiella</taxon>
    </lineage>
</organism>
<proteinExistence type="inferred from homology"/>
<feature type="binding site" evidence="4">
    <location>
        <position position="339"/>
    </location>
    <ligand>
        <name>substrate</name>
    </ligand>
</feature>
<feature type="modified residue" description="N6-(pyridoxal phosphate)lysine" evidence="5">
    <location>
        <position position="194"/>
    </location>
</feature>
<dbReference type="Pfam" id="PF00266">
    <property type="entry name" value="Aminotran_5"/>
    <property type="match status" value="1"/>
</dbReference>
<dbReference type="Proteomes" id="UP000036851">
    <property type="component" value="Unassembled WGS sequence"/>
</dbReference>
<evidence type="ECO:0000256" key="2">
    <source>
        <dbReference type="ARBA" id="ARBA00009236"/>
    </source>
</evidence>
<evidence type="ECO:0000313" key="9">
    <source>
        <dbReference type="Proteomes" id="UP000036851"/>
    </source>
</evidence>
<evidence type="ECO:0000313" key="8">
    <source>
        <dbReference type="EMBL" id="KOC93657.1"/>
    </source>
</evidence>
<dbReference type="AlphaFoldDB" id="A0A0L7TE68"/>
<name>A0A0L7TE68_9GAMM</name>
<dbReference type="PANTHER" id="PTHR21152">
    <property type="entry name" value="AMINOTRANSFERASE CLASS V"/>
    <property type="match status" value="1"/>
</dbReference>
<dbReference type="InterPro" id="IPR015424">
    <property type="entry name" value="PyrdxlP-dep_Trfase"/>
</dbReference>
<protein>
    <recommendedName>
        <fullName evidence="6">Aminotransferase class V domain-containing protein</fullName>
    </recommendedName>
</protein>
<evidence type="ECO:0000256" key="4">
    <source>
        <dbReference type="PIRSR" id="PIRSR000524-1"/>
    </source>
</evidence>
<dbReference type="InterPro" id="IPR015422">
    <property type="entry name" value="PyrdxlP-dep_Trfase_small"/>
</dbReference>
<evidence type="ECO:0000313" key="10">
    <source>
        <dbReference type="Proteomes" id="UP000037088"/>
    </source>
</evidence>
<evidence type="ECO:0000259" key="6">
    <source>
        <dbReference type="Pfam" id="PF00266"/>
    </source>
</evidence>
<dbReference type="GO" id="GO:0019265">
    <property type="term" value="P:glycine biosynthetic process, by transamination of glyoxylate"/>
    <property type="evidence" value="ECO:0007669"/>
    <property type="project" value="TreeGrafter"/>
</dbReference>
<keyword evidence="10" id="KW-1185">Reference proteome</keyword>
<dbReference type="SUPFAM" id="SSF53383">
    <property type="entry name" value="PLP-dependent transferases"/>
    <property type="match status" value="1"/>
</dbReference>
<accession>A0A0L7TE68</accession>
<gene>
    <name evidence="7" type="ORF">NG42_08775</name>
    <name evidence="8" type="ORF">NG43_09285</name>
</gene>
<evidence type="ECO:0000256" key="5">
    <source>
        <dbReference type="PIRSR" id="PIRSR000524-50"/>
    </source>
</evidence>
<comment type="caution">
    <text evidence="8">The sequence shown here is derived from an EMBL/GenBank/DDBJ whole genome shotgun (WGS) entry which is preliminary data.</text>
</comment>
<evidence type="ECO:0000313" key="7">
    <source>
        <dbReference type="EMBL" id="KOC90463.1"/>
    </source>
</evidence>
<comment type="cofactor">
    <cofactor evidence="1 5">
        <name>pyridoxal 5'-phosphate</name>
        <dbReference type="ChEBI" id="CHEBI:597326"/>
    </cofactor>
</comment>
<dbReference type="Gene3D" id="3.90.1150.10">
    <property type="entry name" value="Aspartate Aminotransferase, domain 1"/>
    <property type="match status" value="1"/>
</dbReference>
<dbReference type="EMBL" id="JRXF01000012">
    <property type="protein sequence ID" value="KOC93657.1"/>
    <property type="molecule type" value="Genomic_DNA"/>
</dbReference>
<dbReference type="InterPro" id="IPR024169">
    <property type="entry name" value="SP_NH2Trfase/AEP_transaminase"/>
</dbReference>
<dbReference type="OrthoDB" id="9766472at2"/>
<feature type="domain" description="Aminotransferase class V" evidence="6">
    <location>
        <begin position="28"/>
        <end position="341"/>
    </location>
</feature>
<dbReference type="PIRSF" id="PIRSF000524">
    <property type="entry name" value="SPT"/>
    <property type="match status" value="1"/>
</dbReference>
<comment type="similarity">
    <text evidence="2">Belongs to the class-V pyridoxal-phosphate-dependent aminotransferase family.</text>
</comment>
<dbReference type="PATRIC" id="fig|1560201.3.peg.1864"/>
<dbReference type="InterPro" id="IPR000192">
    <property type="entry name" value="Aminotrans_V_dom"/>
</dbReference>
<dbReference type="InterPro" id="IPR015421">
    <property type="entry name" value="PyrdxlP-dep_Trfase_major"/>
</dbReference>
<dbReference type="Gene3D" id="3.40.640.10">
    <property type="entry name" value="Type I PLP-dependent aspartate aminotransferase-like (Major domain)"/>
    <property type="match status" value="1"/>
</dbReference>
<keyword evidence="3 5" id="KW-0663">Pyridoxal phosphate</keyword>
<dbReference type="STRING" id="1560201.NG42_08775"/>